<dbReference type="Proteomes" id="UP000023152">
    <property type="component" value="Unassembled WGS sequence"/>
</dbReference>
<dbReference type="EMBL" id="ASPP01028368">
    <property type="protein sequence ID" value="ETO05238.1"/>
    <property type="molecule type" value="Genomic_DNA"/>
</dbReference>
<comment type="caution">
    <text evidence="1">The sequence shown here is derived from an EMBL/GenBank/DDBJ whole genome shotgun (WGS) entry which is preliminary data.</text>
</comment>
<proteinExistence type="predicted"/>
<name>X6LTH4_RETFI</name>
<gene>
    <name evidence="1" type="ORF">RFI_32158</name>
</gene>
<reference evidence="1 2" key="1">
    <citation type="journal article" date="2013" name="Curr. Biol.">
        <title>The Genome of the Foraminiferan Reticulomyxa filosa.</title>
        <authorList>
            <person name="Glockner G."/>
            <person name="Hulsmann N."/>
            <person name="Schleicher M."/>
            <person name="Noegel A.A."/>
            <person name="Eichinger L."/>
            <person name="Gallinger C."/>
            <person name="Pawlowski J."/>
            <person name="Sierra R."/>
            <person name="Euteneuer U."/>
            <person name="Pillet L."/>
            <person name="Moustafa A."/>
            <person name="Platzer M."/>
            <person name="Groth M."/>
            <person name="Szafranski K."/>
            <person name="Schliwa M."/>
        </authorList>
    </citation>
    <scope>NUCLEOTIDE SEQUENCE [LARGE SCALE GENOMIC DNA]</scope>
</reference>
<protein>
    <submittedName>
        <fullName evidence="1">Uncharacterized protein</fullName>
    </submittedName>
</protein>
<evidence type="ECO:0000313" key="2">
    <source>
        <dbReference type="Proteomes" id="UP000023152"/>
    </source>
</evidence>
<dbReference type="AlphaFoldDB" id="X6LTH4"/>
<sequence length="219" mass="25719">MCFLLCKNKEDCKKCLKCQSTQNDFGDKHINCSAIYQIMISNLYQVLRIYLFVFFESYYNVLKWIGNFQKAKNASASWFAGYKAIVYTTVNLFKSPISFSKLPTPSAKKWIELTQLRREISSKGRCFFFYILYMYVYENAETNIAKKDGLLRQYFELICGYETLEFGMNQLKIIRAFVVAFMNVEDFSIAKIWARKWRAAYDRTKIANKDSAVKIVVCL</sequence>
<evidence type="ECO:0000313" key="1">
    <source>
        <dbReference type="EMBL" id="ETO05238.1"/>
    </source>
</evidence>
<organism evidence="1 2">
    <name type="scientific">Reticulomyxa filosa</name>
    <dbReference type="NCBI Taxonomy" id="46433"/>
    <lineage>
        <taxon>Eukaryota</taxon>
        <taxon>Sar</taxon>
        <taxon>Rhizaria</taxon>
        <taxon>Retaria</taxon>
        <taxon>Foraminifera</taxon>
        <taxon>Monothalamids</taxon>
        <taxon>Reticulomyxidae</taxon>
        <taxon>Reticulomyxa</taxon>
    </lineage>
</organism>
<accession>X6LTH4</accession>
<keyword evidence="2" id="KW-1185">Reference proteome</keyword>